<organism evidence="1">
    <name type="scientific">Sesamum radiatum</name>
    <name type="common">Black benniseed</name>
    <dbReference type="NCBI Taxonomy" id="300843"/>
    <lineage>
        <taxon>Eukaryota</taxon>
        <taxon>Viridiplantae</taxon>
        <taxon>Streptophyta</taxon>
        <taxon>Embryophyta</taxon>
        <taxon>Tracheophyta</taxon>
        <taxon>Spermatophyta</taxon>
        <taxon>Magnoliopsida</taxon>
        <taxon>eudicotyledons</taxon>
        <taxon>Gunneridae</taxon>
        <taxon>Pentapetalae</taxon>
        <taxon>asterids</taxon>
        <taxon>lamiids</taxon>
        <taxon>Lamiales</taxon>
        <taxon>Pedaliaceae</taxon>
        <taxon>Sesamum</taxon>
    </lineage>
</organism>
<accession>A0AAW2NRI8</accession>
<protein>
    <submittedName>
        <fullName evidence="1">Uncharacterized protein</fullName>
    </submittedName>
</protein>
<evidence type="ECO:0000313" key="1">
    <source>
        <dbReference type="EMBL" id="KAL0345903.1"/>
    </source>
</evidence>
<name>A0AAW2NRI8_SESRA</name>
<reference evidence="1" key="2">
    <citation type="journal article" date="2024" name="Plant">
        <title>Genomic evolution and insights into agronomic trait innovations of Sesamum species.</title>
        <authorList>
            <person name="Miao H."/>
            <person name="Wang L."/>
            <person name="Qu L."/>
            <person name="Liu H."/>
            <person name="Sun Y."/>
            <person name="Le M."/>
            <person name="Wang Q."/>
            <person name="Wei S."/>
            <person name="Zheng Y."/>
            <person name="Lin W."/>
            <person name="Duan Y."/>
            <person name="Cao H."/>
            <person name="Xiong S."/>
            <person name="Wang X."/>
            <person name="Wei L."/>
            <person name="Li C."/>
            <person name="Ma Q."/>
            <person name="Ju M."/>
            <person name="Zhao R."/>
            <person name="Li G."/>
            <person name="Mu C."/>
            <person name="Tian Q."/>
            <person name="Mei H."/>
            <person name="Zhang T."/>
            <person name="Gao T."/>
            <person name="Zhang H."/>
        </authorList>
    </citation>
    <scope>NUCLEOTIDE SEQUENCE</scope>
    <source>
        <strain evidence="1">G02</strain>
    </source>
</reference>
<gene>
    <name evidence="1" type="ORF">Sradi_4421600</name>
</gene>
<dbReference type="AlphaFoldDB" id="A0AAW2NRI8"/>
<proteinExistence type="predicted"/>
<dbReference type="EMBL" id="JACGWJ010000019">
    <property type="protein sequence ID" value="KAL0345903.1"/>
    <property type="molecule type" value="Genomic_DNA"/>
</dbReference>
<sequence>MSLEDIVKSLALTTQQLQQDSTETKASLQHIGNQISQLAMRMETLGIQASQEQPSQTKTHPVENMSTTTLRGEKELHIFEQAPMEIKENEETLEDTEAQDKKVEFDLIPVPSSNICFLPSSNTMSKLKEDEKEILNTSFKVKINTPVLELKALPYHLQCLYWV</sequence>
<reference evidence="1" key="1">
    <citation type="submission" date="2020-06" db="EMBL/GenBank/DDBJ databases">
        <authorList>
            <person name="Li T."/>
            <person name="Hu X."/>
            <person name="Zhang T."/>
            <person name="Song X."/>
            <person name="Zhang H."/>
            <person name="Dai N."/>
            <person name="Sheng W."/>
            <person name="Hou X."/>
            <person name="Wei L."/>
        </authorList>
    </citation>
    <scope>NUCLEOTIDE SEQUENCE</scope>
    <source>
        <strain evidence="1">G02</strain>
        <tissue evidence="1">Leaf</tissue>
    </source>
</reference>
<comment type="caution">
    <text evidence="1">The sequence shown here is derived from an EMBL/GenBank/DDBJ whole genome shotgun (WGS) entry which is preliminary data.</text>
</comment>